<accession>A0A853J7Y2</accession>
<evidence type="ECO:0000313" key="3">
    <source>
        <dbReference type="Proteomes" id="UP000578091"/>
    </source>
</evidence>
<keyword evidence="1" id="KW-0732">Signal</keyword>
<name>A0A853J7Y2_9GAMM</name>
<evidence type="ECO:0008006" key="4">
    <source>
        <dbReference type="Google" id="ProtNLM"/>
    </source>
</evidence>
<keyword evidence="3" id="KW-1185">Reference proteome</keyword>
<evidence type="ECO:0000256" key="1">
    <source>
        <dbReference type="SAM" id="SignalP"/>
    </source>
</evidence>
<protein>
    <recommendedName>
        <fullName evidence="4">Copper resistance protein</fullName>
    </recommendedName>
</protein>
<dbReference type="PROSITE" id="PS51257">
    <property type="entry name" value="PROKAR_LIPOPROTEIN"/>
    <property type="match status" value="1"/>
</dbReference>
<dbReference type="EMBL" id="JACCKA010000003">
    <property type="protein sequence ID" value="NZA24827.1"/>
    <property type="molecule type" value="Genomic_DNA"/>
</dbReference>
<sequence>MTRCHRRRLRIATLAIFCLLFQQLAMAAYACTMSAAAPEPVAVTADCAKMGPPQAEDNPVLCARHCAPEHATTADTAKLSVPPLAIPPLAYDLHVAVPVAHAAADAAVPLACVDPPPRLRYCTLLI</sequence>
<proteinExistence type="predicted"/>
<evidence type="ECO:0000313" key="2">
    <source>
        <dbReference type="EMBL" id="NZA24827.1"/>
    </source>
</evidence>
<dbReference type="RefSeq" id="WP_180676638.1">
    <property type="nucleotide sequence ID" value="NZ_JACCKA010000003.1"/>
</dbReference>
<organism evidence="2 3">
    <name type="scientific">Luteimonas salinisoli</name>
    <dbReference type="NCBI Taxonomy" id="2752307"/>
    <lineage>
        <taxon>Bacteria</taxon>
        <taxon>Pseudomonadati</taxon>
        <taxon>Pseudomonadota</taxon>
        <taxon>Gammaproteobacteria</taxon>
        <taxon>Lysobacterales</taxon>
        <taxon>Lysobacteraceae</taxon>
        <taxon>Luteimonas</taxon>
    </lineage>
</organism>
<dbReference type="AlphaFoldDB" id="A0A853J7Y2"/>
<gene>
    <name evidence="2" type="ORF">H0E84_00360</name>
</gene>
<reference evidence="2 3" key="1">
    <citation type="submission" date="2020-07" db="EMBL/GenBank/DDBJ databases">
        <title>Luteimonas sp. SJ-92.</title>
        <authorList>
            <person name="Huang X.-X."/>
            <person name="Xu L."/>
            <person name="Sun J.-Q."/>
        </authorList>
    </citation>
    <scope>NUCLEOTIDE SEQUENCE [LARGE SCALE GENOMIC DNA]</scope>
    <source>
        <strain evidence="2 3">SJ-92</strain>
    </source>
</reference>
<dbReference type="Proteomes" id="UP000578091">
    <property type="component" value="Unassembled WGS sequence"/>
</dbReference>
<feature type="signal peptide" evidence="1">
    <location>
        <begin position="1"/>
        <end position="27"/>
    </location>
</feature>
<comment type="caution">
    <text evidence="2">The sequence shown here is derived from an EMBL/GenBank/DDBJ whole genome shotgun (WGS) entry which is preliminary data.</text>
</comment>
<feature type="chain" id="PRO_5032950725" description="Copper resistance protein" evidence="1">
    <location>
        <begin position="28"/>
        <end position="126"/>
    </location>
</feature>